<organism evidence="1 2">
    <name type="scientific">Aromatoleum toluolicum</name>
    <dbReference type="NCBI Taxonomy" id="90060"/>
    <lineage>
        <taxon>Bacteria</taxon>
        <taxon>Pseudomonadati</taxon>
        <taxon>Pseudomonadota</taxon>
        <taxon>Betaproteobacteria</taxon>
        <taxon>Rhodocyclales</taxon>
        <taxon>Rhodocyclaceae</taxon>
        <taxon>Aromatoleum</taxon>
    </lineage>
</organism>
<protein>
    <submittedName>
        <fullName evidence="1">Uncharacterized protein</fullName>
    </submittedName>
</protein>
<dbReference type="EMBL" id="WTVS01000026">
    <property type="protein sequence ID" value="NMF98383.1"/>
    <property type="molecule type" value="Genomic_DNA"/>
</dbReference>
<dbReference type="RefSeq" id="WP_169141137.1">
    <property type="nucleotide sequence ID" value="NZ_WTVS01000026.1"/>
</dbReference>
<sequence>MAAGTITHFDEFKRWCFDDGIPLDNGNIKVALFTQALTPNAATQSVLADIVAHELSHASYTAGGVALVSPAVSRSGGVGKFTSNGVSIPFTGTDAAAKWAVFYMDAAVGALTDPLIAYVDLETTQAELVISAGYAFILNQPAAGWFTWS</sequence>
<gene>
    <name evidence="1" type="ORF">GPA27_13410</name>
</gene>
<name>A0ABX1NGF2_9RHOO</name>
<reference evidence="1 2" key="1">
    <citation type="submission" date="2019-12" db="EMBL/GenBank/DDBJ databases">
        <title>Comparative genomics gives insights into the taxonomy of the Azoarcus-Aromatoleum group and reveals separate origins of nif in the plant-associated Azoarcus and non-plant-associated Aromatoleum sub-groups.</title>
        <authorList>
            <person name="Lafos M."/>
            <person name="Maluk M."/>
            <person name="Batista M."/>
            <person name="Junghare M."/>
            <person name="Carmona M."/>
            <person name="Faoro H."/>
            <person name="Cruz L.M."/>
            <person name="Battistoni F."/>
            <person name="De Souza E."/>
            <person name="Pedrosa F."/>
            <person name="Chen W.-M."/>
            <person name="Poole P.S."/>
            <person name="Dixon R.A."/>
            <person name="James E.K."/>
        </authorList>
    </citation>
    <scope>NUCLEOTIDE SEQUENCE [LARGE SCALE GENOMIC DNA]</scope>
    <source>
        <strain evidence="1 2">T</strain>
    </source>
</reference>
<accession>A0ABX1NGF2</accession>
<keyword evidence="2" id="KW-1185">Reference proteome</keyword>
<evidence type="ECO:0000313" key="2">
    <source>
        <dbReference type="Proteomes" id="UP000634522"/>
    </source>
</evidence>
<proteinExistence type="predicted"/>
<evidence type="ECO:0000313" key="1">
    <source>
        <dbReference type="EMBL" id="NMF98383.1"/>
    </source>
</evidence>
<dbReference type="Proteomes" id="UP000634522">
    <property type="component" value="Unassembled WGS sequence"/>
</dbReference>
<comment type="caution">
    <text evidence="1">The sequence shown here is derived from an EMBL/GenBank/DDBJ whole genome shotgun (WGS) entry which is preliminary data.</text>
</comment>